<reference evidence="3 4" key="1">
    <citation type="submission" date="2017-02" db="EMBL/GenBank/DDBJ databases">
        <title>Bacillus pseudomycoides isolate FSL K6-0042.</title>
        <authorList>
            <person name="Kovac J."/>
        </authorList>
    </citation>
    <scope>NUCLEOTIDE SEQUENCE [LARGE SCALE GENOMIC DNA]</scope>
    <source>
        <strain evidence="3 4">FSL K6-0042</strain>
    </source>
</reference>
<dbReference type="InterPro" id="IPR024180">
    <property type="entry name" value="Tetrapyrrole_Mease/MazG_pred"/>
</dbReference>
<organism evidence="3 4">
    <name type="scientific">Bacillus pseudomycoides</name>
    <dbReference type="NCBI Taxonomy" id="64104"/>
    <lineage>
        <taxon>Bacteria</taxon>
        <taxon>Bacillati</taxon>
        <taxon>Bacillota</taxon>
        <taxon>Bacilli</taxon>
        <taxon>Bacillales</taxon>
        <taxon>Bacillaceae</taxon>
        <taxon>Bacillus</taxon>
        <taxon>Bacillus cereus group</taxon>
    </lineage>
</organism>
<feature type="domain" description="NTP pyrophosphohydrolase MazG-like" evidence="2">
    <location>
        <begin position="255"/>
        <end position="328"/>
    </location>
</feature>
<dbReference type="RefSeq" id="WP_016116912.1">
    <property type="nucleotide sequence ID" value="NZ_JARHXM010000152.1"/>
</dbReference>
<evidence type="ECO:0000313" key="3">
    <source>
        <dbReference type="EMBL" id="OUM46887.1"/>
    </source>
</evidence>
<dbReference type="CDD" id="cd11723">
    <property type="entry name" value="YabN_N_like"/>
    <property type="match status" value="1"/>
</dbReference>
<dbReference type="NCBIfam" id="NF007113">
    <property type="entry name" value="PRK09562.1"/>
    <property type="match status" value="1"/>
</dbReference>
<dbReference type="SUPFAM" id="SSF101386">
    <property type="entry name" value="all-alpha NTP pyrophosphatases"/>
    <property type="match status" value="2"/>
</dbReference>
<dbReference type="GO" id="GO:0006950">
    <property type="term" value="P:response to stress"/>
    <property type="evidence" value="ECO:0007669"/>
    <property type="project" value="UniProtKB-ARBA"/>
</dbReference>
<dbReference type="FunFam" id="3.40.1010.10:FF:000008">
    <property type="entry name" value="Similar to nucleoside triphosphate pyrophosphohydrolase, MazG"/>
    <property type="match status" value="1"/>
</dbReference>
<dbReference type="SUPFAM" id="SSF53790">
    <property type="entry name" value="Tetrapyrrole methylase"/>
    <property type="match status" value="1"/>
</dbReference>
<dbReference type="Proteomes" id="UP000195321">
    <property type="component" value="Unassembled WGS sequence"/>
</dbReference>
<dbReference type="CDD" id="cd11528">
    <property type="entry name" value="NTP-PPase_MazG_Nterm"/>
    <property type="match status" value="1"/>
</dbReference>
<sequence length="487" mass="56411">MSRVITILGLGAGELDQLTMGVYRKIKEADHMYVRTKEHPVIEELEKEGIKYTAFDDVYESHDTFEIVYETIANTLIEQAQGADIIYAVPGHPLVAERTVQLLLQKGETKQIEVRIEGGQSFLDPMFASLKIDPIEGFQLIDATSFERGQLELRQHLIFCQVYDAFVASEVKLTLMEMLPDEYEVYIVTAAGTSFEQVKKVPLYMLDHETELNNLTSVYVPPVTERASLYQQFDVLREIIAELRGPNGCPWDKKQTHQSLKKYLIEETYEVLEAIDEEDDDHLIEELGDVLLQVMLHAQIGEDEGWFSVEDIIRTLSEKMVRRHPHVFGDIDVENAEEVVLNWEEIKKQEKGHVRESALTGIPKSLPQLMRAYEIQKKAGKVGFDWDDVQPMMDKAFEELKEFEQEVAKMDKEKMLGEFGDLLFAFVNIARYYKLDPEEALRTTNEKFMRRFIYMEAKVAEMNKEMQELTLEQMDALWEEAKQIENQ</sequence>
<evidence type="ECO:0000259" key="2">
    <source>
        <dbReference type="Pfam" id="PF03819"/>
    </source>
</evidence>
<dbReference type="FunFam" id="1.10.287.1080:FF:000003">
    <property type="entry name" value="Nucleoside triphosphate pyrophosphohydrolase"/>
    <property type="match status" value="1"/>
</dbReference>
<dbReference type="InterPro" id="IPR011551">
    <property type="entry name" value="NTP_PyrPHydrolase_MazG"/>
</dbReference>
<evidence type="ECO:0000259" key="1">
    <source>
        <dbReference type="Pfam" id="PF00590"/>
    </source>
</evidence>
<dbReference type="InterPro" id="IPR004518">
    <property type="entry name" value="MazG-like_dom"/>
</dbReference>
<dbReference type="GO" id="GO:0046047">
    <property type="term" value="P:TTP catabolic process"/>
    <property type="evidence" value="ECO:0007669"/>
    <property type="project" value="TreeGrafter"/>
</dbReference>
<evidence type="ECO:0000313" key="4">
    <source>
        <dbReference type="Proteomes" id="UP000195321"/>
    </source>
</evidence>
<dbReference type="GO" id="GO:0046061">
    <property type="term" value="P:dATP catabolic process"/>
    <property type="evidence" value="ECO:0007669"/>
    <property type="project" value="TreeGrafter"/>
</dbReference>
<comment type="caution">
    <text evidence="3">The sequence shown here is derived from an EMBL/GenBank/DDBJ whole genome shotgun (WGS) entry which is preliminary data.</text>
</comment>
<dbReference type="Gene3D" id="3.40.1010.10">
    <property type="entry name" value="Cobalt-precorrin-4 Transmethylase, Domain 1"/>
    <property type="match status" value="1"/>
</dbReference>
<feature type="domain" description="NTP pyrophosphohydrolase MazG-like" evidence="2">
    <location>
        <begin position="392"/>
        <end position="451"/>
    </location>
</feature>
<dbReference type="FunFam" id="1.10.287.1080:FF:000001">
    <property type="entry name" value="Nucleoside triphosphate pyrophosphohydrolase"/>
    <property type="match status" value="1"/>
</dbReference>
<dbReference type="PIRSF" id="PIRSF002845">
    <property type="entry name" value="Ttrprl_mtas_MazG"/>
    <property type="match status" value="1"/>
</dbReference>
<dbReference type="PANTHER" id="PTHR30522">
    <property type="entry name" value="NUCLEOSIDE TRIPHOSPHATE PYROPHOSPHOHYDROLASE"/>
    <property type="match status" value="1"/>
</dbReference>
<dbReference type="NCBIfam" id="TIGR00444">
    <property type="entry name" value="mazG"/>
    <property type="match status" value="1"/>
</dbReference>
<dbReference type="Pfam" id="PF03819">
    <property type="entry name" value="MazG"/>
    <property type="match status" value="2"/>
</dbReference>
<dbReference type="GO" id="GO:0008168">
    <property type="term" value="F:methyltransferase activity"/>
    <property type="evidence" value="ECO:0007669"/>
    <property type="project" value="InterPro"/>
</dbReference>
<dbReference type="AlphaFoldDB" id="A0A1Y3M8Y5"/>
<name>A0A1Y3M8Y5_9BACI</name>
<feature type="domain" description="Tetrapyrrole methylase" evidence="1">
    <location>
        <begin position="5"/>
        <end position="205"/>
    </location>
</feature>
<dbReference type="InterPro" id="IPR048011">
    <property type="entry name" value="NTP-PPase_MazG-like_C"/>
</dbReference>
<dbReference type="CDD" id="cd11529">
    <property type="entry name" value="NTP-PPase_MazG_Cterm"/>
    <property type="match status" value="1"/>
</dbReference>
<dbReference type="Pfam" id="PF00590">
    <property type="entry name" value="TP_methylase"/>
    <property type="match status" value="1"/>
</dbReference>
<dbReference type="GO" id="GO:0047429">
    <property type="term" value="F:nucleoside triphosphate diphosphatase activity"/>
    <property type="evidence" value="ECO:0007669"/>
    <property type="project" value="InterPro"/>
</dbReference>
<proteinExistence type="predicted"/>
<dbReference type="InterPro" id="IPR048015">
    <property type="entry name" value="NTP-PPase_MazG-like_N"/>
</dbReference>
<dbReference type="EMBL" id="MWPX01000033">
    <property type="protein sequence ID" value="OUM46887.1"/>
    <property type="molecule type" value="Genomic_DNA"/>
</dbReference>
<dbReference type="InterPro" id="IPR000878">
    <property type="entry name" value="4pyrrol_Mease"/>
</dbReference>
<accession>A0A1Y3M8Y5</accession>
<dbReference type="Gene3D" id="1.10.287.1080">
    <property type="entry name" value="MazG-like"/>
    <property type="match status" value="2"/>
</dbReference>
<protein>
    <submittedName>
        <fullName evidence="3">Nucleoside triphosphate pyrophosphohydrolase</fullName>
    </submittedName>
</protein>
<dbReference type="GO" id="GO:0006203">
    <property type="term" value="P:dGTP catabolic process"/>
    <property type="evidence" value="ECO:0007669"/>
    <property type="project" value="TreeGrafter"/>
</dbReference>
<dbReference type="InterPro" id="IPR035996">
    <property type="entry name" value="4pyrrol_Methylase_sf"/>
</dbReference>
<dbReference type="GO" id="GO:0046052">
    <property type="term" value="P:UTP catabolic process"/>
    <property type="evidence" value="ECO:0007669"/>
    <property type="project" value="TreeGrafter"/>
</dbReference>
<dbReference type="InterPro" id="IPR035013">
    <property type="entry name" value="YabN_N"/>
</dbReference>
<dbReference type="InterPro" id="IPR014777">
    <property type="entry name" value="4pyrrole_Mease_sub1"/>
</dbReference>
<gene>
    <name evidence="3" type="ORF">BW425_21435</name>
</gene>
<dbReference type="GO" id="GO:0046081">
    <property type="term" value="P:dUTP catabolic process"/>
    <property type="evidence" value="ECO:0007669"/>
    <property type="project" value="TreeGrafter"/>
</dbReference>
<keyword evidence="3" id="KW-0378">Hydrolase</keyword>
<dbReference type="PANTHER" id="PTHR30522:SF0">
    <property type="entry name" value="NUCLEOSIDE TRIPHOSPHATE PYROPHOSPHOHYDROLASE"/>
    <property type="match status" value="1"/>
</dbReference>
<dbReference type="GO" id="GO:0046076">
    <property type="term" value="P:dTTP catabolic process"/>
    <property type="evidence" value="ECO:0007669"/>
    <property type="project" value="TreeGrafter"/>
</dbReference>